<gene>
    <name evidence="13" type="ORF">G5B40_10345</name>
</gene>
<evidence type="ECO:0000256" key="6">
    <source>
        <dbReference type="ARBA" id="ARBA00022692"/>
    </source>
</evidence>
<dbReference type="Proteomes" id="UP000503336">
    <property type="component" value="Chromosome"/>
</dbReference>
<keyword evidence="6 11" id="KW-0812">Transmembrane</keyword>
<comment type="caution">
    <text evidence="11">Lacks conserved residue(s) required for the propagation of feature annotation.</text>
</comment>
<dbReference type="GO" id="GO:0015774">
    <property type="term" value="P:polysaccharide transport"/>
    <property type="evidence" value="ECO:0007669"/>
    <property type="project" value="UniProtKB-KW"/>
</dbReference>
<dbReference type="AlphaFoldDB" id="A0A7L5BVE0"/>
<reference evidence="13 14" key="1">
    <citation type="submission" date="2020-02" db="EMBL/GenBank/DDBJ databases">
        <title>complete genome sequence of Rhodobacteraceae bacterium.</title>
        <authorList>
            <person name="Park J."/>
            <person name="Kim Y.-S."/>
            <person name="Kim K.-H."/>
        </authorList>
    </citation>
    <scope>NUCLEOTIDE SEQUENCE [LARGE SCALE GENOMIC DNA]</scope>
    <source>
        <strain evidence="13 14">RR4-56</strain>
    </source>
</reference>
<organism evidence="13 14">
    <name type="scientific">Pikeienuella piscinae</name>
    <dbReference type="NCBI Taxonomy" id="2748098"/>
    <lineage>
        <taxon>Bacteria</taxon>
        <taxon>Pseudomonadati</taxon>
        <taxon>Pseudomonadota</taxon>
        <taxon>Alphaproteobacteria</taxon>
        <taxon>Rhodobacterales</taxon>
        <taxon>Paracoccaceae</taxon>
        <taxon>Pikeienuella</taxon>
    </lineage>
</organism>
<name>A0A7L5BVE0_9RHOB</name>
<keyword evidence="10 11" id="KW-0472">Membrane</keyword>
<keyword evidence="7" id="KW-0972">Capsule biogenesis/degradation</keyword>
<dbReference type="GO" id="GO:0140359">
    <property type="term" value="F:ABC-type transporter activity"/>
    <property type="evidence" value="ECO:0007669"/>
    <property type="project" value="InterPro"/>
</dbReference>
<keyword evidence="4 11" id="KW-1003">Cell membrane</keyword>
<dbReference type="InterPro" id="IPR047817">
    <property type="entry name" value="ABC2_TM_bact-type"/>
</dbReference>
<evidence type="ECO:0000256" key="11">
    <source>
        <dbReference type="RuleBase" id="RU361157"/>
    </source>
</evidence>
<evidence type="ECO:0000256" key="2">
    <source>
        <dbReference type="ARBA" id="ARBA00007783"/>
    </source>
</evidence>
<comment type="subcellular location">
    <subcellularLocation>
        <location evidence="11">Cell inner membrane</location>
        <topology evidence="11">Multi-pass membrane protein</topology>
    </subcellularLocation>
    <subcellularLocation>
        <location evidence="1">Cell membrane</location>
        <topology evidence="1">Multi-pass membrane protein</topology>
    </subcellularLocation>
</comment>
<dbReference type="GO" id="GO:0015920">
    <property type="term" value="P:lipopolysaccharide transport"/>
    <property type="evidence" value="ECO:0007669"/>
    <property type="project" value="TreeGrafter"/>
</dbReference>
<dbReference type="RefSeq" id="WP_165098217.1">
    <property type="nucleotide sequence ID" value="NZ_CP049056.1"/>
</dbReference>
<keyword evidence="5" id="KW-0762">Sugar transport</keyword>
<dbReference type="InterPro" id="IPR000412">
    <property type="entry name" value="ABC_2_transport"/>
</dbReference>
<keyword evidence="9" id="KW-0625">Polysaccharide transport</keyword>
<evidence type="ECO:0000256" key="8">
    <source>
        <dbReference type="ARBA" id="ARBA00022989"/>
    </source>
</evidence>
<dbReference type="GO" id="GO:0043190">
    <property type="term" value="C:ATP-binding cassette (ABC) transporter complex"/>
    <property type="evidence" value="ECO:0007669"/>
    <property type="project" value="InterPro"/>
</dbReference>
<evidence type="ECO:0000256" key="10">
    <source>
        <dbReference type="ARBA" id="ARBA00023136"/>
    </source>
</evidence>
<evidence type="ECO:0000256" key="3">
    <source>
        <dbReference type="ARBA" id="ARBA00022448"/>
    </source>
</evidence>
<feature type="transmembrane region" description="Helical" evidence="11">
    <location>
        <begin position="150"/>
        <end position="175"/>
    </location>
</feature>
<evidence type="ECO:0000256" key="1">
    <source>
        <dbReference type="ARBA" id="ARBA00004651"/>
    </source>
</evidence>
<evidence type="ECO:0000256" key="4">
    <source>
        <dbReference type="ARBA" id="ARBA00022475"/>
    </source>
</evidence>
<comment type="similarity">
    <text evidence="2 11">Belongs to the ABC-2 integral membrane protein family.</text>
</comment>
<sequence>MARKQAVTKPLPSFANIRVIVALMMREMSTRYGRSAGGYMWALLEPVGMIAIMSVVFGMAMRSPSIGSSFPLFFATGFLTFQFYTELSSFSSSAINMNKPLLTYPRVTPIDAILARFLLQFFTLATSAIVIFSGIIYFEEIRTIYDFTAMLKAVGYASLLGLGVGATNTVIFTFVPTYQNVWKIINRPMFLISGVFFTYEDMPRTVQDILWFNPVMHVIGLMRRGFYPSYHATYVSEFYVGGMAIGFLTIGFFLVYSNKTALIETR</sequence>
<evidence type="ECO:0000256" key="5">
    <source>
        <dbReference type="ARBA" id="ARBA00022597"/>
    </source>
</evidence>
<keyword evidence="14" id="KW-1185">Reference proteome</keyword>
<dbReference type="KEGG" id="hdh:G5B40_10345"/>
<dbReference type="PROSITE" id="PS51012">
    <property type="entry name" value="ABC_TM2"/>
    <property type="match status" value="1"/>
</dbReference>
<evidence type="ECO:0000259" key="12">
    <source>
        <dbReference type="PROSITE" id="PS51012"/>
    </source>
</evidence>
<accession>A0A7L5BVE0</accession>
<feature type="transmembrane region" description="Helical" evidence="11">
    <location>
        <begin position="72"/>
        <end position="97"/>
    </location>
</feature>
<dbReference type="EMBL" id="CP049056">
    <property type="protein sequence ID" value="QIE55815.1"/>
    <property type="molecule type" value="Genomic_DNA"/>
</dbReference>
<evidence type="ECO:0000256" key="9">
    <source>
        <dbReference type="ARBA" id="ARBA00023047"/>
    </source>
</evidence>
<proteinExistence type="inferred from homology"/>
<feature type="domain" description="ABC transmembrane type-2" evidence="12">
    <location>
        <begin position="37"/>
        <end position="258"/>
    </location>
</feature>
<feature type="transmembrane region" description="Helical" evidence="11">
    <location>
        <begin position="117"/>
        <end position="138"/>
    </location>
</feature>
<feature type="transmembrane region" description="Helical" evidence="11">
    <location>
        <begin position="38"/>
        <end position="60"/>
    </location>
</feature>
<feature type="transmembrane region" description="Helical" evidence="11">
    <location>
        <begin position="238"/>
        <end position="256"/>
    </location>
</feature>
<dbReference type="Pfam" id="PF01061">
    <property type="entry name" value="ABC2_membrane"/>
    <property type="match status" value="1"/>
</dbReference>
<keyword evidence="8 11" id="KW-1133">Transmembrane helix</keyword>
<protein>
    <recommendedName>
        <fullName evidence="11">Transport permease protein</fullName>
    </recommendedName>
</protein>
<dbReference type="PANTHER" id="PTHR30413">
    <property type="entry name" value="INNER MEMBRANE TRANSPORT PERMEASE"/>
    <property type="match status" value="1"/>
</dbReference>
<dbReference type="PRINTS" id="PR00164">
    <property type="entry name" value="ABC2TRNSPORT"/>
</dbReference>
<dbReference type="PANTHER" id="PTHR30413:SF10">
    <property type="entry name" value="CAPSULE POLYSACCHARIDE EXPORT INNER-MEMBRANE PROTEIN CTRC"/>
    <property type="match status" value="1"/>
</dbReference>
<keyword evidence="3 11" id="KW-0813">Transport</keyword>
<dbReference type="InterPro" id="IPR013525">
    <property type="entry name" value="ABC2_TM"/>
</dbReference>
<evidence type="ECO:0000313" key="13">
    <source>
        <dbReference type="EMBL" id="QIE55815.1"/>
    </source>
</evidence>
<evidence type="ECO:0000313" key="14">
    <source>
        <dbReference type="Proteomes" id="UP000503336"/>
    </source>
</evidence>
<evidence type="ECO:0000256" key="7">
    <source>
        <dbReference type="ARBA" id="ARBA00022903"/>
    </source>
</evidence>